<reference evidence="13 14" key="1">
    <citation type="submission" date="2011-01" db="EMBL/GenBank/DDBJ databases">
        <title>Whole genome sequence of Amphibacillus xylinus NBRC 15112.</title>
        <authorList>
            <person name="Nakazawa H."/>
            <person name="Katano Y."/>
            <person name="Nakamura S."/>
            <person name="Sasagawa M."/>
            <person name="Fukada J."/>
            <person name="Arai T."/>
            <person name="Sasakura N."/>
            <person name="Mochizuki D."/>
            <person name="Hosoyama A."/>
            <person name="Harada K."/>
            <person name="Horikawa H."/>
            <person name="Kato Y."/>
            <person name="Harada T."/>
            <person name="Sasaki K."/>
            <person name="Sekiguchi M."/>
            <person name="Hodoyama M."/>
            <person name="Nishiko R."/>
            <person name="Narita H."/>
            <person name="Hanamaki A."/>
            <person name="Hata C."/>
            <person name="Konno Y."/>
            <person name="Niimura Y."/>
            <person name="Yamazaki S."/>
            <person name="Fujita N."/>
        </authorList>
    </citation>
    <scope>NUCLEOTIDE SEQUENCE [LARGE SCALE GENOMIC DNA]</scope>
    <source>
        <strain evidence="14">ATCC 51415 / DSM 6626 / JCM 7361 / LMG 17667 / NBRC 15112 / Ep01</strain>
    </source>
</reference>
<keyword evidence="7" id="KW-0546">Nucleotide metabolism</keyword>
<evidence type="ECO:0000256" key="2">
    <source>
        <dbReference type="ARBA" id="ARBA00001946"/>
    </source>
</evidence>
<dbReference type="GO" id="GO:0009117">
    <property type="term" value="P:nucleotide metabolic process"/>
    <property type="evidence" value="ECO:0007669"/>
    <property type="project" value="UniProtKB-KW"/>
</dbReference>
<sequence>MKIIIGSQNKAKITAVKNIFRTSEIIGIQAPSGVSDQPMSDQETLTGSINRARYCQESELGVIGIGLEGGVMQLNHQLLLCNWGALVDPSGNVYIASGARIPLPDQITKALRSGRELGEIIDEFAKKENVRHHEGTIGILTNEELTRSEMFEHVVKQLKGQYMLAKQQYNVDKI</sequence>
<dbReference type="KEGG" id="axl:AXY_08900"/>
<dbReference type="GO" id="GO:0103023">
    <property type="term" value="F:ITPase activity"/>
    <property type="evidence" value="ECO:0007669"/>
    <property type="project" value="UniProtKB-EC"/>
</dbReference>
<keyword evidence="5" id="KW-0378">Hydrolase</keyword>
<keyword evidence="3" id="KW-0479">Metal-binding</keyword>
<accession>K0J1L7</accession>
<dbReference type="GO" id="GO:0046872">
    <property type="term" value="F:metal ion binding"/>
    <property type="evidence" value="ECO:0007669"/>
    <property type="project" value="UniProtKB-KW"/>
</dbReference>
<dbReference type="OrthoDB" id="164951at2"/>
<feature type="domain" description="Non-canonical purine NTP phosphatase/PRRC1" evidence="12">
    <location>
        <begin position="6"/>
        <end position="155"/>
    </location>
</feature>
<proteinExistence type="predicted"/>
<dbReference type="GO" id="GO:0000166">
    <property type="term" value="F:nucleotide binding"/>
    <property type="evidence" value="ECO:0007669"/>
    <property type="project" value="UniProtKB-KW"/>
</dbReference>
<comment type="cofactor">
    <cofactor evidence="2">
        <name>Mg(2+)</name>
        <dbReference type="ChEBI" id="CHEBI:18420"/>
    </cofactor>
</comment>
<dbReference type="HOGENOM" id="CLU_087417_0_0_9"/>
<evidence type="ECO:0000256" key="9">
    <source>
        <dbReference type="ARBA" id="ARBA00038901"/>
    </source>
</evidence>
<gene>
    <name evidence="13" type="ordered locus">AXY_08900</name>
</gene>
<evidence type="ECO:0000313" key="13">
    <source>
        <dbReference type="EMBL" id="BAM47022.1"/>
    </source>
</evidence>
<keyword evidence="14" id="KW-1185">Reference proteome</keyword>
<comment type="cofactor">
    <cofactor evidence="1">
        <name>Mn(2+)</name>
        <dbReference type="ChEBI" id="CHEBI:29035"/>
    </cofactor>
</comment>
<protein>
    <recommendedName>
        <fullName evidence="9">inosine/xanthosine triphosphatase</fullName>
        <ecNumber evidence="9">3.6.1.73</ecNumber>
    </recommendedName>
</protein>
<evidence type="ECO:0000256" key="3">
    <source>
        <dbReference type="ARBA" id="ARBA00022723"/>
    </source>
</evidence>
<dbReference type="STRING" id="698758.AXY_08900"/>
<dbReference type="InterPro" id="IPR026533">
    <property type="entry name" value="NTPase/PRRC1"/>
</dbReference>
<organism evidence="13 14">
    <name type="scientific">Amphibacillus xylanus (strain ATCC 51415 / DSM 6626 / JCM 7361 / LMG 17667 / NBRC 15112 / Ep01)</name>
    <dbReference type="NCBI Taxonomy" id="698758"/>
    <lineage>
        <taxon>Bacteria</taxon>
        <taxon>Bacillati</taxon>
        <taxon>Bacillota</taxon>
        <taxon>Bacilli</taxon>
        <taxon>Bacillales</taxon>
        <taxon>Bacillaceae</taxon>
        <taxon>Amphibacillus</taxon>
    </lineage>
</organism>
<dbReference type="PANTHER" id="PTHR34699:SF2">
    <property type="entry name" value="NON-CANONICAL PURINE NTP PHOSPHATASE_PRRC1 DOMAIN-CONTAINING PROTEIN"/>
    <property type="match status" value="1"/>
</dbReference>
<dbReference type="Gene3D" id="3.90.950.10">
    <property type="match status" value="1"/>
</dbReference>
<dbReference type="Pfam" id="PF01931">
    <property type="entry name" value="NTPase_I-T"/>
    <property type="match status" value="1"/>
</dbReference>
<evidence type="ECO:0000313" key="14">
    <source>
        <dbReference type="Proteomes" id="UP000006294"/>
    </source>
</evidence>
<evidence type="ECO:0000256" key="6">
    <source>
        <dbReference type="ARBA" id="ARBA00022842"/>
    </source>
</evidence>
<evidence type="ECO:0000256" key="5">
    <source>
        <dbReference type="ARBA" id="ARBA00022801"/>
    </source>
</evidence>
<evidence type="ECO:0000256" key="1">
    <source>
        <dbReference type="ARBA" id="ARBA00001936"/>
    </source>
</evidence>
<comment type="catalytic activity">
    <reaction evidence="10">
        <text>ITP + H2O = IDP + phosphate + H(+)</text>
        <dbReference type="Rhea" id="RHEA:28330"/>
        <dbReference type="ChEBI" id="CHEBI:15377"/>
        <dbReference type="ChEBI" id="CHEBI:15378"/>
        <dbReference type="ChEBI" id="CHEBI:43474"/>
        <dbReference type="ChEBI" id="CHEBI:58280"/>
        <dbReference type="ChEBI" id="CHEBI:61402"/>
        <dbReference type="EC" id="3.6.1.73"/>
    </reaction>
</comment>
<evidence type="ECO:0000256" key="8">
    <source>
        <dbReference type="ARBA" id="ARBA00023211"/>
    </source>
</evidence>
<dbReference type="Proteomes" id="UP000006294">
    <property type="component" value="Chromosome"/>
</dbReference>
<evidence type="ECO:0000259" key="12">
    <source>
        <dbReference type="Pfam" id="PF01931"/>
    </source>
</evidence>
<name>K0J1L7_AMPXN</name>
<dbReference type="AlphaFoldDB" id="K0J1L7"/>
<dbReference type="EC" id="3.6.1.73" evidence="9"/>
<dbReference type="eggNOG" id="COG1986">
    <property type="taxonomic scope" value="Bacteria"/>
</dbReference>
<dbReference type="InterPro" id="IPR029001">
    <property type="entry name" value="ITPase-like_fam"/>
</dbReference>
<evidence type="ECO:0000256" key="7">
    <source>
        <dbReference type="ARBA" id="ARBA00023080"/>
    </source>
</evidence>
<keyword evidence="4" id="KW-0547">Nucleotide-binding</keyword>
<keyword evidence="8" id="KW-0464">Manganese</keyword>
<evidence type="ECO:0000256" key="11">
    <source>
        <dbReference type="ARBA" id="ARBA00048781"/>
    </source>
</evidence>
<evidence type="ECO:0000256" key="10">
    <source>
        <dbReference type="ARBA" id="ARBA00048174"/>
    </source>
</evidence>
<dbReference type="NCBIfam" id="NF002850">
    <property type="entry name" value="PRK03114.1"/>
    <property type="match status" value="1"/>
</dbReference>
<dbReference type="InterPro" id="IPR050299">
    <property type="entry name" value="YjjX_NTPase"/>
</dbReference>
<dbReference type="RefSeq" id="WP_015009627.1">
    <property type="nucleotide sequence ID" value="NC_018704.1"/>
</dbReference>
<dbReference type="EMBL" id="AP012050">
    <property type="protein sequence ID" value="BAM47022.1"/>
    <property type="molecule type" value="Genomic_DNA"/>
</dbReference>
<keyword evidence="6" id="KW-0460">Magnesium</keyword>
<evidence type="ECO:0000256" key="4">
    <source>
        <dbReference type="ARBA" id="ARBA00022741"/>
    </source>
</evidence>
<dbReference type="SUPFAM" id="SSF52972">
    <property type="entry name" value="ITPase-like"/>
    <property type="match status" value="1"/>
</dbReference>
<comment type="catalytic activity">
    <reaction evidence="11">
        <text>XTP + H2O = XDP + phosphate + H(+)</text>
        <dbReference type="Rhea" id="RHEA:28406"/>
        <dbReference type="ChEBI" id="CHEBI:15377"/>
        <dbReference type="ChEBI" id="CHEBI:15378"/>
        <dbReference type="ChEBI" id="CHEBI:43474"/>
        <dbReference type="ChEBI" id="CHEBI:59884"/>
        <dbReference type="ChEBI" id="CHEBI:61314"/>
        <dbReference type="EC" id="3.6.1.73"/>
    </reaction>
</comment>
<dbReference type="PANTHER" id="PTHR34699">
    <property type="match status" value="1"/>
</dbReference>